<dbReference type="PANTHER" id="PTHR43591">
    <property type="entry name" value="METHYLTRANSFERASE"/>
    <property type="match status" value="1"/>
</dbReference>
<accession>A0A0M6ZY56</accession>
<dbReference type="GO" id="GO:0032259">
    <property type="term" value="P:methylation"/>
    <property type="evidence" value="ECO:0007669"/>
    <property type="project" value="UniProtKB-KW"/>
</dbReference>
<evidence type="ECO:0000313" key="3">
    <source>
        <dbReference type="Proteomes" id="UP000049983"/>
    </source>
</evidence>
<keyword evidence="2" id="KW-0808">Transferase</keyword>
<dbReference type="InterPro" id="IPR041698">
    <property type="entry name" value="Methyltransf_25"/>
</dbReference>
<dbReference type="STRING" id="311410.LA5095_00861"/>
<dbReference type="AlphaFoldDB" id="A0A0M6ZY56"/>
<name>A0A0M6ZY56_9HYPH</name>
<organism evidence="2 3">
    <name type="scientific">Roseibium album</name>
    <dbReference type="NCBI Taxonomy" id="311410"/>
    <lineage>
        <taxon>Bacteria</taxon>
        <taxon>Pseudomonadati</taxon>
        <taxon>Pseudomonadota</taxon>
        <taxon>Alphaproteobacteria</taxon>
        <taxon>Hyphomicrobiales</taxon>
        <taxon>Stappiaceae</taxon>
        <taxon>Roseibium</taxon>
    </lineage>
</organism>
<dbReference type="EMBL" id="CXWC01000011">
    <property type="protein sequence ID" value="CTQ74320.1"/>
    <property type="molecule type" value="Genomic_DNA"/>
</dbReference>
<dbReference type="CDD" id="cd02440">
    <property type="entry name" value="AdoMet_MTases"/>
    <property type="match status" value="1"/>
</dbReference>
<dbReference type="OrthoDB" id="8153637at2"/>
<dbReference type="Gene3D" id="3.40.50.150">
    <property type="entry name" value="Vaccinia Virus protein VP39"/>
    <property type="match status" value="1"/>
</dbReference>
<proteinExistence type="predicted"/>
<feature type="domain" description="Methyltransferase" evidence="1">
    <location>
        <begin position="50"/>
        <end position="145"/>
    </location>
</feature>
<dbReference type="EC" id="2.1.1.163" evidence="2"/>
<gene>
    <name evidence="2" type="primary">ubiE_4</name>
    <name evidence="2" type="ORF">LA5096_04001</name>
</gene>
<dbReference type="PANTHER" id="PTHR43591:SF78">
    <property type="entry name" value="SLR0407 PROTEIN"/>
    <property type="match status" value="1"/>
</dbReference>
<keyword evidence="3" id="KW-1185">Reference proteome</keyword>
<dbReference type="RefSeq" id="WP_082442763.1">
    <property type="nucleotide sequence ID" value="NZ_CXWA01000005.1"/>
</dbReference>
<evidence type="ECO:0000313" key="2">
    <source>
        <dbReference type="EMBL" id="CTQ74320.1"/>
    </source>
</evidence>
<protein>
    <submittedName>
        <fullName evidence="2">Demethylmenaquinone methyltransferase</fullName>
        <ecNumber evidence="2">2.1.1.163</ecNumber>
    </submittedName>
</protein>
<dbReference type="GO" id="GO:0043770">
    <property type="term" value="F:demethylmenaquinone methyltransferase activity"/>
    <property type="evidence" value="ECO:0007669"/>
    <property type="project" value="UniProtKB-EC"/>
</dbReference>
<sequence>MELRHFKSMNQVHETSEYIKALEAFDGIPQLQELKSLAIERTNMAPGKSVLDVGCGFGLETLRLAKKVAPTGRVTGVDVSPEFVDEAIRRARTAELEVDYKVGDARRLPFADDTFDCVRAERILIYLKDFSNALAEMERVLKPGGRMALIEPDFSTNTINTDDRLLMRRIVDHETSQAVEQSYLPGPLAAALEDLGFADIEIATRVLIFPQDLGASYFNSIGSHANEAGVVSAGELEEWRGAIDLLRKNNHVFASIGYFLFTASRN</sequence>
<dbReference type="Proteomes" id="UP000049983">
    <property type="component" value="Unassembled WGS sequence"/>
</dbReference>
<keyword evidence="2" id="KW-0489">Methyltransferase</keyword>
<reference evidence="3" key="1">
    <citation type="submission" date="2015-07" db="EMBL/GenBank/DDBJ databases">
        <authorList>
            <person name="Rodrigo-Torres Lidia"/>
            <person name="Arahal R.David."/>
        </authorList>
    </citation>
    <scope>NUCLEOTIDE SEQUENCE [LARGE SCALE GENOMIC DNA]</scope>
    <source>
        <strain evidence="3">CECT 5096</strain>
    </source>
</reference>
<dbReference type="SUPFAM" id="SSF53335">
    <property type="entry name" value="S-adenosyl-L-methionine-dependent methyltransferases"/>
    <property type="match status" value="1"/>
</dbReference>
<dbReference type="InterPro" id="IPR029063">
    <property type="entry name" value="SAM-dependent_MTases_sf"/>
</dbReference>
<evidence type="ECO:0000259" key="1">
    <source>
        <dbReference type="Pfam" id="PF13649"/>
    </source>
</evidence>
<dbReference type="GeneID" id="97671322"/>
<dbReference type="Pfam" id="PF13649">
    <property type="entry name" value="Methyltransf_25"/>
    <property type="match status" value="1"/>
</dbReference>